<keyword evidence="2" id="KW-1185">Reference proteome</keyword>
<comment type="caution">
    <text evidence="1">The sequence shown here is derived from an EMBL/GenBank/DDBJ whole genome shotgun (WGS) entry which is preliminary data.</text>
</comment>
<evidence type="ECO:0000313" key="1">
    <source>
        <dbReference type="EMBL" id="CAF4397119.1"/>
    </source>
</evidence>
<gene>
    <name evidence="1" type="ORF">UJA718_LOCUS18839</name>
</gene>
<reference evidence="1" key="1">
    <citation type="submission" date="2021-02" db="EMBL/GenBank/DDBJ databases">
        <authorList>
            <person name="Nowell W R."/>
        </authorList>
    </citation>
    <scope>NUCLEOTIDE SEQUENCE</scope>
</reference>
<name>A0A820P0G2_9BILA</name>
<dbReference type="GO" id="GO:0032324">
    <property type="term" value="P:molybdopterin cofactor biosynthetic process"/>
    <property type="evidence" value="ECO:0007669"/>
    <property type="project" value="InterPro"/>
</dbReference>
<accession>A0A820P0G2</accession>
<dbReference type="EMBL" id="CAJOBP010003266">
    <property type="protein sequence ID" value="CAF4397119.1"/>
    <property type="molecule type" value="Genomic_DNA"/>
</dbReference>
<sequence length="139" mass="16091">MIIDKKDDLFHDCIERSTLARPFRSLSNTKPNIMCLFYGDDYLDEKDPSGMGLKIFVSSQETKWLDKCTKLLRYTITVPAESTIDYLDPRPEYIRLIIEWSTKFSIGIARTFSPDNQYSSCLLNARPCKDLDGYSQQVD</sequence>
<dbReference type="Proteomes" id="UP000663873">
    <property type="component" value="Unassembled WGS sequence"/>
</dbReference>
<organism evidence="1 2">
    <name type="scientific">Rotaria socialis</name>
    <dbReference type="NCBI Taxonomy" id="392032"/>
    <lineage>
        <taxon>Eukaryota</taxon>
        <taxon>Metazoa</taxon>
        <taxon>Spiralia</taxon>
        <taxon>Gnathifera</taxon>
        <taxon>Rotifera</taxon>
        <taxon>Eurotatoria</taxon>
        <taxon>Bdelloidea</taxon>
        <taxon>Philodinida</taxon>
        <taxon>Philodinidae</taxon>
        <taxon>Rotaria</taxon>
    </lineage>
</organism>
<proteinExistence type="predicted"/>
<protein>
    <submittedName>
        <fullName evidence="1">Uncharacterized protein</fullName>
    </submittedName>
</protein>
<dbReference type="AlphaFoldDB" id="A0A820P0G2"/>
<dbReference type="InterPro" id="IPR036688">
    <property type="entry name" value="MoeA_C_domain_IV_sf"/>
</dbReference>
<dbReference type="Gene3D" id="2.40.340.10">
    <property type="entry name" value="MoeA, C-terminal, domain IV"/>
    <property type="match status" value="1"/>
</dbReference>
<evidence type="ECO:0000313" key="2">
    <source>
        <dbReference type="Proteomes" id="UP000663873"/>
    </source>
</evidence>